<gene>
    <name evidence="6" type="ORF">LSAA_4624</name>
</gene>
<evidence type="ECO:0000256" key="1">
    <source>
        <dbReference type="ARBA" id="ARBA00012202"/>
    </source>
</evidence>
<dbReference type="EC" id="4.6.1.2" evidence="1"/>
<dbReference type="GO" id="GO:0038060">
    <property type="term" value="P:nitric oxide-cGMP-mediated signaling"/>
    <property type="evidence" value="ECO:0007669"/>
    <property type="project" value="TreeGrafter"/>
</dbReference>
<reference evidence="6" key="1">
    <citation type="submission" date="2021-02" db="EMBL/GenBank/DDBJ databases">
        <authorList>
            <person name="Bekaert M."/>
        </authorList>
    </citation>
    <scope>NUCLEOTIDE SEQUENCE</scope>
    <source>
        <strain evidence="6">IoA-00</strain>
    </source>
</reference>
<dbReference type="PANTHER" id="PTHR45655">
    <property type="entry name" value="GUANYLATE CYCLASE SOLUBLE SUBUNIT BETA-2"/>
    <property type="match status" value="1"/>
</dbReference>
<dbReference type="Pfam" id="PF00211">
    <property type="entry name" value="Guanylate_cyc"/>
    <property type="match status" value="1"/>
</dbReference>
<dbReference type="InterPro" id="IPR001054">
    <property type="entry name" value="A/G_cyclase"/>
</dbReference>
<evidence type="ECO:0000313" key="7">
    <source>
        <dbReference type="Proteomes" id="UP000675881"/>
    </source>
</evidence>
<evidence type="ECO:0000256" key="3">
    <source>
        <dbReference type="ARBA" id="ARBA00023239"/>
    </source>
</evidence>
<dbReference type="GO" id="GO:0008074">
    <property type="term" value="C:guanylate cyclase complex, soluble"/>
    <property type="evidence" value="ECO:0007669"/>
    <property type="project" value="TreeGrafter"/>
</dbReference>
<dbReference type="OrthoDB" id="6127067at2759"/>
<keyword evidence="7" id="KW-1185">Reference proteome</keyword>
<dbReference type="InterPro" id="IPR011645">
    <property type="entry name" value="HNOB_dom_associated"/>
</dbReference>
<keyword evidence="2" id="KW-0547">Nucleotide-binding</keyword>
<protein>
    <recommendedName>
        <fullName evidence="1">guanylate cyclase</fullName>
        <ecNumber evidence="1">4.6.1.2</ecNumber>
    </recommendedName>
</protein>
<dbReference type="GO" id="GO:0004383">
    <property type="term" value="F:guanylate cyclase activity"/>
    <property type="evidence" value="ECO:0007669"/>
    <property type="project" value="UniProtKB-EC"/>
</dbReference>
<name>A0A7R8CKJ9_LEPSM</name>
<dbReference type="PANTHER" id="PTHR45655:SF13">
    <property type="entry name" value="SOLUBLE GUANYLATE CYCLASE GCY-32-RELATED"/>
    <property type="match status" value="1"/>
</dbReference>
<dbReference type="EMBL" id="HG994593">
    <property type="protein sequence ID" value="CAF2848458.1"/>
    <property type="molecule type" value="Genomic_DNA"/>
</dbReference>
<dbReference type="Pfam" id="PF07701">
    <property type="entry name" value="HNOBA"/>
    <property type="match status" value="1"/>
</dbReference>
<keyword evidence="3 6" id="KW-0456">Lyase</keyword>
<proteinExistence type="predicted"/>
<dbReference type="GO" id="GO:0070482">
    <property type="term" value="P:response to oxygen levels"/>
    <property type="evidence" value="ECO:0007669"/>
    <property type="project" value="TreeGrafter"/>
</dbReference>
<keyword evidence="4" id="KW-0141">cGMP biosynthesis</keyword>
<evidence type="ECO:0000256" key="4">
    <source>
        <dbReference type="ARBA" id="ARBA00023293"/>
    </source>
</evidence>
<dbReference type="SUPFAM" id="SSF55073">
    <property type="entry name" value="Nucleotide cyclase"/>
    <property type="match status" value="1"/>
</dbReference>
<accession>A0A7R8CKJ9</accession>
<dbReference type="SMART" id="SM00044">
    <property type="entry name" value="CYCc"/>
    <property type="match status" value="1"/>
</dbReference>
<dbReference type="Gene3D" id="3.30.70.1230">
    <property type="entry name" value="Nucleotide cyclase"/>
    <property type="match status" value="1"/>
</dbReference>
<evidence type="ECO:0000256" key="2">
    <source>
        <dbReference type="ARBA" id="ARBA00022741"/>
    </source>
</evidence>
<dbReference type="GO" id="GO:0000166">
    <property type="term" value="F:nucleotide binding"/>
    <property type="evidence" value="ECO:0007669"/>
    <property type="project" value="UniProtKB-KW"/>
</dbReference>
<feature type="domain" description="Guanylate cyclase" evidence="5">
    <location>
        <begin position="51"/>
        <end position="184"/>
    </location>
</feature>
<organism evidence="6 7">
    <name type="scientific">Lepeophtheirus salmonis</name>
    <name type="common">Salmon louse</name>
    <name type="synonym">Caligus salmonis</name>
    <dbReference type="NCBI Taxonomy" id="72036"/>
    <lineage>
        <taxon>Eukaryota</taxon>
        <taxon>Metazoa</taxon>
        <taxon>Ecdysozoa</taxon>
        <taxon>Arthropoda</taxon>
        <taxon>Crustacea</taxon>
        <taxon>Multicrustacea</taxon>
        <taxon>Hexanauplia</taxon>
        <taxon>Copepoda</taxon>
        <taxon>Siphonostomatoida</taxon>
        <taxon>Caligidae</taxon>
        <taxon>Lepeophtheirus</taxon>
    </lineage>
</organism>
<dbReference type="AlphaFoldDB" id="A0A7R8CKJ9"/>
<sequence>MFLGSPFVTDLDQLTAVNLFINDLPIHDFSRDILLCSSEYSDNLNKHLEEEIEKSKLLENDDICAKCDGMEIVALLNNLFGMFDHLSDKHLVYKVETVKDSFVGVAGAPEKTEDHAERIADMLLDMKDSVEFLPDPRPEYKNTNEHIKIGLGAHSGSVVAGIIGNKCPRYCLFGDAMNTSSRMMSSGEEQRIHISK</sequence>
<dbReference type="PROSITE" id="PS50125">
    <property type="entry name" value="GUANYLATE_CYCLASE_2"/>
    <property type="match status" value="1"/>
</dbReference>
<evidence type="ECO:0000313" key="6">
    <source>
        <dbReference type="EMBL" id="CAF2848458.1"/>
    </source>
</evidence>
<dbReference type="Proteomes" id="UP000675881">
    <property type="component" value="Chromosome 14"/>
</dbReference>
<dbReference type="InterPro" id="IPR029787">
    <property type="entry name" value="Nucleotide_cyclase"/>
</dbReference>
<evidence type="ECO:0000259" key="5">
    <source>
        <dbReference type="PROSITE" id="PS50125"/>
    </source>
</evidence>
<dbReference type="CDD" id="cd07302">
    <property type="entry name" value="CHD"/>
    <property type="match status" value="1"/>
</dbReference>